<dbReference type="Proteomes" id="UP001164539">
    <property type="component" value="Chromosome 4"/>
</dbReference>
<dbReference type="EMBL" id="CM051397">
    <property type="protein sequence ID" value="KAJ4720283.1"/>
    <property type="molecule type" value="Genomic_DNA"/>
</dbReference>
<keyword evidence="2" id="KW-1185">Reference proteome</keyword>
<organism evidence="1 2">
    <name type="scientific">Melia azedarach</name>
    <name type="common">Chinaberry tree</name>
    <dbReference type="NCBI Taxonomy" id="155640"/>
    <lineage>
        <taxon>Eukaryota</taxon>
        <taxon>Viridiplantae</taxon>
        <taxon>Streptophyta</taxon>
        <taxon>Embryophyta</taxon>
        <taxon>Tracheophyta</taxon>
        <taxon>Spermatophyta</taxon>
        <taxon>Magnoliopsida</taxon>
        <taxon>eudicotyledons</taxon>
        <taxon>Gunneridae</taxon>
        <taxon>Pentapetalae</taxon>
        <taxon>rosids</taxon>
        <taxon>malvids</taxon>
        <taxon>Sapindales</taxon>
        <taxon>Meliaceae</taxon>
        <taxon>Melia</taxon>
    </lineage>
</organism>
<accession>A0ACC1YAI5</accession>
<sequence length="289" mass="31723">MLNLHNILLISPPQNHPPLPPPSNISSDHQTINNNNNSGSIHHQEYSSNNNDHNNSRSLHESSSFWSLKQYRESSKRDVEDDDCFTRACRDCGNRAKKECSFRRCRTCCKTRGYDCATHMRSTWVPAARRREKKLMSAVSGGGGGSSGSSCGVKRPRVLWPNVNASTSTPSPSTPINASASTALSFNTVPCHQEESFKKSLPGQVQAAANFRCIRVTAISDDEAEVGYVATVNISGHVFKGYLYDHGYDEKKLFPCISRMQTENDVSTARTRDSSSPVGDQSGYAASGN</sequence>
<protein>
    <submittedName>
        <fullName evidence="1">Protein LATERAL ROOT PRIMORDIUM 1</fullName>
    </submittedName>
</protein>
<reference evidence="1 2" key="1">
    <citation type="journal article" date="2023" name="Science">
        <title>Complex scaffold remodeling in plant triterpene biosynthesis.</title>
        <authorList>
            <person name="De La Pena R."/>
            <person name="Hodgson H."/>
            <person name="Liu J.C."/>
            <person name="Stephenson M.J."/>
            <person name="Martin A.C."/>
            <person name="Owen C."/>
            <person name="Harkess A."/>
            <person name="Leebens-Mack J."/>
            <person name="Jimenez L.E."/>
            <person name="Osbourn A."/>
            <person name="Sattely E.S."/>
        </authorList>
    </citation>
    <scope>NUCLEOTIDE SEQUENCE [LARGE SCALE GENOMIC DNA]</scope>
    <source>
        <strain evidence="2">cv. JPN11</strain>
        <tissue evidence="1">Leaf</tissue>
    </source>
</reference>
<gene>
    <name evidence="1" type="ORF">OWV82_008141</name>
</gene>
<evidence type="ECO:0000313" key="2">
    <source>
        <dbReference type="Proteomes" id="UP001164539"/>
    </source>
</evidence>
<name>A0ACC1YAI5_MELAZ</name>
<evidence type="ECO:0000313" key="1">
    <source>
        <dbReference type="EMBL" id="KAJ4720283.1"/>
    </source>
</evidence>
<proteinExistence type="predicted"/>
<comment type="caution">
    <text evidence="1">The sequence shown here is derived from an EMBL/GenBank/DDBJ whole genome shotgun (WGS) entry which is preliminary data.</text>
</comment>